<organism>
    <name type="scientific">Pediculus humanus subsp. corporis</name>
    <name type="common">Body louse</name>
    <dbReference type="NCBI Taxonomy" id="121224"/>
    <lineage>
        <taxon>Eukaryota</taxon>
        <taxon>Metazoa</taxon>
        <taxon>Ecdysozoa</taxon>
        <taxon>Arthropoda</taxon>
        <taxon>Hexapoda</taxon>
        <taxon>Insecta</taxon>
        <taxon>Pterygota</taxon>
        <taxon>Neoptera</taxon>
        <taxon>Paraneoptera</taxon>
        <taxon>Psocodea</taxon>
        <taxon>Troctomorpha</taxon>
        <taxon>Phthiraptera</taxon>
        <taxon>Anoplura</taxon>
        <taxon>Pediculidae</taxon>
        <taxon>Pediculus</taxon>
    </lineage>
</organism>
<evidence type="ECO:0000313" key="2">
    <source>
        <dbReference type="EnsemblMetazoa" id="PHUM250600-PA"/>
    </source>
</evidence>
<dbReference type="HOGENOM" id="CLU_1361884_0_0_1"/>
<dbReference type="AlphaFoldDB" id="E0VJU1"/>
<reference evidence="1" key="2">
    <citation type="submission" date="2007-04" db="EMBL/GenBank/DDBJ databases">
        <title>The genome of the human body louse.</title>
        <authorList>
            <consortium name="The Human Body Louse Genome Consortium"/>
            <person name="Kirkness E."/>
            <person name="Walenz B."/>
            <person name="Hass B."/>
            <person name="Bruggner R."/>
            <person name="Strausberg R."/>
        </authorList>
    </citation>
    <scope>NUCLEOTIDE SEQUENCE</scope>
    <source>
        <strain evidence="1">USDA</strain>
    </source>
</reference>
<name>E0VJU1_PEDHC</name>
<dbReference type="eggNOG" id="KOG3547">
    <property type="taxonomic scope" value="Eukaryota"/>
</dbReference>
<dbReference type="EMBL" id="DS235227">
    <property type="protein sequence ID" value="EEB13647.1"/>
    <property type="molecule type" value="Genomic_DNA"/>
</dbReference>
<dbReference type="CTD" id="8235040"/>
<dbReference type="EMBL" id="AAZO01002904">
    <property type="status" value="NOT_ANNOTATED_CDS"/>
    <property type="molecule type" value="Genomic_DNA"/>
</dbReference>
<dbReference type="KEGG" id="phu:Phum_PHUM250600"/>
<dbReference type="VEuPathDB" id="VectorBase:PHUM250600"/>
<dbReference type="Proteomes" id="UP000009046">
    <property type="component" value="Unassembled WGS sequence"/>
</dbReference>
<dbReference type="InParanoid" id="E0VJU1"/>
<proteinExistence type="predicted"/>
<sequence>MHQENLEMLKDQYWDEVFPVKLPYTAAAKQYHTGPPQHSAEEVEVPSHQAGNMPLEKHSKTLTSFQQRKKFWNGAVYHVQKEISPSHVLTGETHSAKVIVQNGSPVPHIFAPENSTAFVPCNLVDESSSSSEKEELGLITPDPTMPSAAIPVPAVSHAHVSPCSDDVDLGRRSLSHELEPIIEHKDEGTLSIESSTQIKKI</sequence>
<reference evidence="2" key="3">
    <citation type="submission" date="2021-02" db="UniProtKB">
        <authorList>
            <consortium name="EnsemblMetazoa"/>
        </authorList>
    </citation>
    <scope>IDENTIFICATION</scope>
    <source>
        <strain evidence="2">USDA</strain>
    </source>
</reference>
<keyword evidence="3" id="KW-1185">Reference proteome</keyword>
<dbReference type="OrthoDB" id="201595at2759"/>
<gene>
    <name evidence="2" type="primary">8235040</name>
    <name evidence="1" type="ORF">Phum_PHUM250600</name>
</gene>
<evidence type="ECO:0000313" key="1">
    <source>
        <dbReference type="EMBL" id="EEB13647.1"/>
    </source>
</evidence>
<evidence type="ECO:0000313" key="3">
    <source>
        <dbReference type="Proteomes" id="UP000009046"/>
    </source>
</evidence>
<reference evidence="1" key="1">
    <citation type="submission" date="2007-04" db="EMBL/GenBank/DDBJ databases">
        <title>Annotation of Pediculus humanus corporis strain USDA.</title>
        <authorList>
            <person name="Kirkness E."/>
            <person name="Hannick L."/>
            <person name="Hass B."/>
            <person name="Bruggner R."/>
            <person name="Lawson D."/>
            <person name="Bidwell S."/>
            <person name="Joardar V."/>
            <person name="Caler E."/>
            <person name="Walenz B."/>
            <person name="Inman J."/>
            <person name="Schobel S."/>
            <person name="Galinsky K."/>
            <person name="Amedeo P."/>
            <person name="Strausberg R."/>
        </authorList>
    </citation>
    <scope>NUCLEOTIDE SEQUENCE</scope>
    <source>
        <strain evidence="1">USDA</strain>
    </source>
</reference>
<protein>
    <submittedName>
        <fullName evidence="1 2">Uncharacterized protein</fullName>
    </submittedName>
</protein>
<dbReference type="RefSeq" id="XP_002426385.1">
    <property type="nucleotide sequence ID" value="XM_002426340.1"/>
</dbReference>
<dbReference type="EnsemblMetazoa" id="PHUM250600-RA">
    <property type="protein sequence ID" value="PHUM250600-PA"/>
    <property type="gene ID" value="PHUM250600"/>
</dbReference>
<accession>E0VJU1</accession>
<dbReference type="GeneID" id="8235040"/>